<organism evidence="12 13">
    <name type="scientific">Caldimonas caldifontis</name>
    <dbReference type="NCBI Taxonomy" id="1452508"/>
    <lineage>
        <taxon>Bacteria</taxon>
        <taxon>Pseudomonadati</taxon>
        <taxon>Pseudomonadota</taxon>
        <taxon>Betaproteobacteria</taxon>
        <taxon>Burkholderiales</taxon>
        <taxon>Sphaerotilaceae</taxon>
        <taxon>Caldimonas</taxon>
    </lineage>
</organism>
<dbReference type="SMART" id="SM00065">
    <property type="entry name" value="GAF"/>
    <property type="match status" value="1"/>
</dbReference>
<dbReference type="InterPro" id="IPR036097">
    <property type="entry name" value="HisK_dim/P_sf"/>
</dbReference>
<dbReference type="Proteomes" id="UP000238605">
    <property type="component" value="Unassembled WGS sequence"/>
</dbReference>
<dbReference type="NCBIfam" id="TIGR00229">
    <property type="entry name" value="sensory_box"/>
    <property type="match status" value="2"/>
</dbReference>
<evidence type="ECO:0000259" key="8">
    <source>
        <dbReference type="PROSITE" id="PS50109"/>
    </source>
</evidence>
<evidence type="ECO:0000256" key="4">
    <source>
        <dbReference type="ARBA" id="ARBA00022679"/>
    </source>
</evidence>
<dbReference type="GO" id="GO:0005886">
    <property type="term" value="C:plasma membrane"/>
    <property type="evidence" value="ECO:0007669"/>
    <property type="project" value="TreeGrafter"/>
</dbReference>
<dbReference type="EMBL" id="PSNX01000010">
    <property type="protein sequence ID" value="PPE65918.1"/>
    <property type="molecule type" value="Genomic_DNA"/>
</dbReference>
<feature type="domain" description="Response regulatory" evidence="9">
    <location>
        <begin position="944"/>
        <end position="1061"/>
    </location>
</feature>
<feature type="domain" description="PAC" evidence="11">
    <location>
        <begin position="628"/>
        <end position="681"/>
    </location>
</feature>
<dbReference type="Pfam" id="PF02518">
    <property type="entry name" value="HATPase_c"/>
    <property type="match status" value="1"/>
</dbReference>
<dbReference type="Gene3D" id="3.30.565.10">
    <property type="entry name" value="Histidine kinase-like ATPase, C-terminal domain"/>
    <property type="match status" value="1"/>
</dbReference>
<dbReference type="SUPFAM" id="SSF52172">
    <property type="entry name" value="CheY-like"/>
    <property type="match status" value="1"/>
</dbReference>
<dbReference type="InterPro" id="IPR005467">
    <property type="entry name" value="His_kinase_dom"/>
</dbReference>
<comment type="caution">
    <text evidence="12">The sequence shown here is derived from an EMBL/GenBank/DDBJ whole genome shotgun (WGS) entry which is preliminary data.</text>
</comment>
<dbReference type="Pfam" id="PF00512">
    <property type="entry name" value="HisKA"/>
    <property type="match status" value="1"/>
</dbReference>
<feature type="compositionally biased region" description="Pro residues" evidence="7">
    <location>
        <begin position="920"/>
        <end position="935"/>
    </location>
</feature>
<dbReference type="PANTHER" id="PTHR43047">
    <property type="entry name" value="TWO-COMPONENT HISTIDINE PROTEIN KINASE"/>
    <property type="match status" value="1"/>
</dbReference>
<dbReference type="SMART" id="SM00448">
    <property type="entry name" value="REC"/>
    <property type="match status" value="1"/>
</dbReference>
<sequence length="1068" mass="118634">MSRPAPDENRRLERLHELRIMDTAAEPSFDAAVQLAAGVTDCPLALLGFMDRDRHWYKAIVGASIQEVPRYLALCNHTLHIEGLSVVEDLTLDPRYADHPFVVDAYRLRFFASLPLRVEGEVVATLCVYDLQPRPLTDAGRDGLLRLGRMLEDMLQSRLREQRSRLQEARVRTASLAGSDWLWESDHNGCITWVSAGIEKHTGLRPSDEIGLRARDLFAPSSDPEHAGSHATYVRAREAREPFSHLVMERETPRGRLAVSVSGTPVFDSAGAFRGYRGATRVVTEELRIQQQARQAQGLLQDAIDSVGAIIVITDASDRIVHANRSWREGPGRHLTDPHGANWRDAVRLGLQAGDYPDAAGQEDSFLDWLTTAPARGAAPRELRYRDRRIMLTEEAIASGGTVRVGMDITERSIAAERLRLSEALYRSVTLAISDGLMVLTRERVVVAVNPAACRILDLPMDQLMMRPGLDLLREDLSPLPSAAHPVHRALEAGEPVPEQVYALRTAQGEARWLGVSAQPLRLAPEEASMSAVITFRDITRQRQAEQALAQSEQRWKFALEGSGDGVWDWDVRSNEVYYSHSWRANLGHGDDALSNHPREWVQRIHPDDLPRVRRALIAHLKGHTEDYQSEHRMRHRDGHYLWVFERGKAMSRSPDGRALRLVGTYSDITRLKQAEQALRDKQAAELASQAKTEFLSRMSHEIRTPLNAMIGFAQLLGMSANSANPAQVQDYAAHMLQAGRHLLALINDVLDLQRVEAGQLAFSPETLHLGTVVGEALELLAPLARQAQVHIDNRIDGHWNILADVQRTRQVLINLVSNAIKYNRSPGRVVLRCGVATGRHLRLDIEDTGAGLEPHQLERLFQPFERLGRETSSVEGTGLGLLIAKRFIEEMGGSITVSSTPGVGTTVSVELPRADTPLTAPPLPGQPPRTEPPSLPREAGLVRMLYVEDNPINALLFEEAMKLCAHVELRVAEDGPQALSLVQGWRPDILVLDAHLPGKSGFEVLQDLRHLHGLQDTPAFMCSADAMPDDIERARAAGFVGYWTKPISLDKVLADVQRVAPRPTARA</sequence>
<keyword evidence="5" id="KW-0418">Kinase</keyword>
<dbReference type="GO" id="GO:0000155">
    <property type="term" value="F:phosphorelay sensor kinase activity"/>
    <property type="evidence" value="ECO:0007669"/>
    <property type="project" value="InterPro"/>
</dbReference>
<dbReference type="Pfam" id="PF08447">
    <property type="entry name" value="PAS_3"/>
    <property type="match status" value="1"/>
</dbReference>
<dbReference type="CDD" id="cd00082">
    <property type="entry name" value="HisKA"/>
    <property type="match status" value="1"/>
</dbReference>
<dbReference type="PROSITE" id="PS50109">
    <property type="entry name" value="HIS_KIN"/>
    <property type="match status" value="1"/>
</dbReference>
<dbReference type="SUPFAM" id="SSF55874">
    <property type="entry name" value="ATPase domain of HSP90 chaperone/DNA topoisomerase II/histidine kinase"/>
    <property type="match status" value="1"/>
</dbReference>
<dbReference type="InterPro" id="IPR004358">
    <property type="entry name" value="Sig_transdc_His_kin-like_C"/>
</dbReference>
<evidence type="ECO:0000256" key="2">
    <source>
        <dbReference type="ARBA" id="ARBA00012438"/>
    </source>
</evidence>
<dbReference type="InterPro" id="IPR011006">
    <property type="entry name" value="CheY-like_superfamily"/>
</dbReference>
<keyword evidence="4" id="KW-0808">Transferase</keyword>
<dbReference type="SMART" id="SM00388">
    <property type="entry name" value="HisKA"/>
    <property type="match status" value="1"/>
</dbReference>
<dbReference type="CDD" id="cd16922">
    <property type="entry name" value="HATPase_EvgS-ArcB-TorS-like"/>
    <property type="match status" value="1"/>
</dbReference>
<dbReference type="InterPro" id="IPR003594">
    <property type="entry name" value="HATPase_dom"/>
</dbReference>
<dbReference type="CDD" id="cd00130">
    <property type="entry name" value="PAS"/>
    <property type="match status" value="3"/>
</dbReference>
<dbReference type="InterPro" id="IPR000700">
    <property type="entry name" value="PAS-assoc_C"/>
</dbReference>
<dbReference type="SMART" id="SM00091">
    <property type="entry name" value="PAS"/>
    <property type="match status" value="4"/>
</dbReference>
<dbReference type="OrthoDB" id="8552871at2"/>
<dbReference type="InterPro" id="IPR029016">
    <property type="entry name" value="GAF-like_dom_sf"/>
</dbReference>
<comment type="catalytic activity">
    <reaction evidence="1">
        <text>ATP + protein L-histidine = ADP + protein N-phospho-L-histidine.</text>
        <dbReference type="EC" id="2.7.13.3"/>
    </reaction>
</comment>
<evidence type="ECO:0000313" key="13">
    <source>
        <dbReference type="Proteomes" id="UP000238605"/>
    </source>
</evidence>
<dbReference type="PANTHER" id="PTHR43047:SF72">
    <property type="entry name" value="OSMOSENSING HISTIDINE PROTEIN KINASE SLN1"/>
    <property type="match status" value="1"/>
</dbReference>
<proteinExistence type="predicted"/>
<dbReference type="PRINTS" id="PR00344">
    <property type="entry name" value="BCTRLSENSOR"/>
</dbReference>
<dbReference type="Pfam" id="PF01590">
    <property type="entry name" value="GAF"/>
    <property type="match status" value="1"/>
</dbReference>
<evidence type="ECO:0000256" key="1">
    <source>
        <dbReference type="ARBA" id="ARBA00000085"/>
    </source>
</evidence>
<dbReference type="EC" id="2.7.13.3" evidence="2"/>
<accession>A0A2S5ST56</accession>
<keyword evidence="3 6" id="KW-0597">Phosphoprotein</keyword>
<dbReference type="SMART" id="SM00086">
    <property type="entry name" value="PAC"/>
    <property type="match status" value="3"/>
</dbReference>
<dbReference type="Gene3D" id="3.40.50.2300">
    <property type="match status" value="1"/>
</dbReference>
<dbReference type="Gene3D" id="1.10.287.130">
    <property type="match status" value="1"/>
</dbReference>
<dbReference type="InterPro" id="IPR001789">
    <property type="entry name" value="Sig_transdc_resp-reg_receiver"/>
</dbReference>
<dbReference type="SUPFAM" id="SSF47384">
    <property type="entry name" value="Homodimeric domain of signal transducing histidine kinase"/>
    <property type="match status" value="1"/>
</dbReference>
<evidence type="ECO:0000259" key="11">
    <source>
        <dbReference type="PROSITE" id="PS50113"/>
    </source>
</evidence>
<protein>
    <recommendedName>
        <fullName evidence="2">histidine kinase</fullName>
        <ecNumber evidence="2">2.7.13.3</ecNumber>
    </recommendedName>
</protein>
<feature type="domain" description="Histidine kinase" evidence="8">
    <location>
        <begin position="698"/>
        <end position="916"/>
    </location>
</feature>
<evidence type="ECO:0000313" key="12">
    <source>
        <dbReference type="EMBL" id="PPE65918.1"/>
    </source>
</evidence>
<dbReference type="InterPro" id="IPR001610">
    <property type="entry name" value="PAC"/>
</dbReference>
<evidence type="ECO:0000256" key="6">
    <source>
        <dbReference type="PROSITE-ProRule" id="PRU00169"/>
    </source>
</evidence>
<dbReference type="InterPro" id="IPR013655">
    <property type="entry name" value="PAS_fold_3"/>
</dbReference>
<evidence type="ECO:0000256" key="5">
    <source>
        <dbReference type="ARBA" id="ARBA00022777"/>
    </source>
</evidence>
<keyword evidence="13" id="KW-1185">Reference proteome</keyword>
<dbReference type="GO" id="GO:0009927">
    <property type="term" value="F:histidine phosphotransfer kinase activity"/>
    <property type="evidence" value="ECO:0007669"/>
    <property type="project" value="TreeGrafter"/>
</dbReference>
<dbReference type="Gene3D" id="3.30.450.40">
    <property type="match status" value="1"/>
</dbReference>
<dbReference type="SUPFAM" id="SSF55785">
    <property type="entry name" value="PYP-like sensor domain (PAS domain)"/>
    <property type="match status" value="4"/>
</dbReference>
<dbReference type="Pfam" id="PF00072">
    <property type="entry name" value="Response_reg"/>
    <property type="match status" value="1"/>
</dbReference>
<evidence type="ECO:0000256" key="3">
    <source>
        <dbReference type="ARBA" id="ARBA00022553"/>
    </source>
</evidence>
<evidence type="ECO:0000256" key="7">
    <source>
        <dbReference type="SAM" id="MobiDB-lite"/>
    </source>
</evidence>
<feature type="domain" description="PAS" evidence="10">
    <location>
        <begin position="552"/>
        <end position="624"/>
    </location>
</feature>
<dbReference type="SMART" id="SM00387">
    <property type="entry name" value="HATPase_c"/>
    <property type="match status" value="1"/>
</dbReference>
<dbReference type="Gene3D" id="3.30.450.20">
    <property type="entry name" value="PAS domain"/>
    <property type="match status" value="4"/>
</dbReference>
<dbReference type="Pfam" id="PF13426">
    <property type="entry name" value="PAS_9"/>
    <property type="match status" value="2"/>
</dbReference>
<dbReference type="InterPro" id="IPR003661">
    <property type="entry name" value="HisK_dim/P_dom"/>
</dbReference>
<dbReference type="AlphaFoldDB" id="A0A2S5ST56"/>
<dbReference type="PROSITE" id="PS50110">
    <property type="entry name" value="RESPONSE_REGULATORY"/>
    <property type="match status" value="1"/>
</dbReference>
<dbReference type="InterPro" id="IPR003018">
    <property type="entry name" value="GAF"/>
</dbReference>
<feature type="modified residue" description="4-aspartylphosphate" evidence="6">
    <location>
        <position position="994"/>
    </location>
</feature>
<feature type="region of interest" description="Disordered" evidence="7">
    <location>
        <begin position="915"/>
        <end position="935"/>
    </location>
</feature>
<dbReference type="SUPFAM" id="SSF55781">
    <property type="entry name" value="GAF domain-like"/>
    <property type="match status" value="1"/>
</dbReference>
<dbReference type="InterPro" id="IPR000014">
    <property type="entry name" value="PAS"/>
</dbReference>
<dbReference type="RefSeq" id="WP_104302866.1">
    <property type="nucleotide sequence ID" value="NZ_PSNX01000010.1"/>
</dbReference>
<feature type="domain" description="PAC" evidence="11">
    <location>
        <begin position="497"/>
        <end position="551"/>
    </location>
</feature>
<evidence type="ECO:0000259" key="10">
    <source>
        <dbReference type="PROSITE" id="PS50112"/>
    </source>
</evidence>
<gene>
    <name evidence="12" type="ORF">C1704_11470</name>
</gene>
<name>A0A2S5ST56_9BURK</name>
<dbReference type="InterPro" id="IPR035965">
    <property type="entry name" value="PAS-like_dom_sf"/>
</dbReference>
<reference evidence="12 13" key="1">
    <citation type="submission" date="2018-02" db="EMBL/GenBank/DDBJ databases">
        <title>Reclassifiation of [Polyangium] brachysporum DSM 7029 as Guopingzhaonella breviflexa gen. nov., sp. nov., a member of the family Comamonadaceae.</title>
        <authorList>
            <person name="Tang B."/>
        </authorList>
    </citation>
    <scope>NUCLEOTIDE SEQUENCE [LARGE SCALE GENOMIC DNA]</scope>
    <source>
        <strain evidence="12 13">BCRC 80649</strain>
    </source>
</reference>
<dbReference type="PROSITE" id="PS50113">
    <property type="entry name" value="PAC"/>
    <property type="match status" value="2"/>
</dbReference>
<dbReference type="PROSITE" id="PS50112">
    <property type="entry name" value="PAS"/>
    <property type="match status" value="1"/>
</dbReference>
<dbReference type="InterPro" id="IPR036890">
    <property type="entry name" value="HATPase_C_sf"/>
</dbReference>
<evidence type="ECO:0000259" key="9">
    <source>
        <dbReference type="PROSITE" id="PS50110"/>
    </source>
</evidence>